<sequence length="270" mass="30027">MKISHNIASASLLLSIQSASAFRTTTQTTPLRIQSIDKSEILKRLGLSSTNEASTKSRVRYNLQNEHQVFCPLTNSHQGILCTTSSSECSSAESIADNHDLVSQVISCGSLAASIRNRDRNGDSLYFLPFVITLVESYMADELSAMLMDEIISRDFVTSVECKDCSLTSSLVHDMIFNSAGLETNEILLDLSDYDNVMLYACNTHMDEKSATSDVYLIPAAGKKKKDAKVWRFTVEYKVATINLSQIRSFGQGESTMPLRPDVWLKDDYF</sequence>
<organism evidence="2 3">
    <name type="scientific">Cyclotella atomus</name>
    <dbReference type="NCBI Taxonomy" id="382360"/>
    <lineage>
        <taxon>Eukaryota</taxon>
        <taxon>Sar</taxon>
        <taxon>Stramenopiles</taxon>
        <taxon>Ochrophyta</taxon>
        <taxon>Bacillariophyta</taxon>
        <taxon>Coscinodiscophyceae</taxon>
        <taxon>Thalassiosirophycidae</taxon>
        <taxon>Stephanodiscales</taxon>
        <taxon>Stephanodiscaceae</taxon>
        <taxon>Cyclotella</taxon>
    </lineage>
</organism>
<evidence type="ECO:0000256" key="1">
    <source>
        <dbReference type="SAM" id="SignalP"/>
    </source>
</evidence>
<gene>
    <name evidence="2" type="ORF">ACHAWO_000728</name>
</gene>
<dbReference type="AlphaFoldDB" id="A0ABD3PFW9"/>
<keyword evidence="3" id="KW-1185">Reference proteome</keyword>
<dbReference type="Proteomes" id="UP001530400">
    <property type="component" value="Unassembled WGS sequence"/>
</dbReference>
<proteinExistence type="predicted"/>
<evidence type="ECO:0000313" key="3">
    <source>
        <dbReference type="Proteomes" id="UP001530400"/>
    </source>
</evidence>
<name>A0ABD3PFW9_9STRA</name>
<dbReference type="EMBL" id="JALLPJ020000644">
    <property type="protein sequence ID" value="KAL3786574.1"/>
    <property type="molecule type" value="Genomic_DNA"/>
</dbReference>
<feature type="chain" id="PRO_5044770116" evidence="1">
    <location>
        <begin position="22"/>
        <end position="270"/>
    </location>
</feature>
<comment type="caution">
    <text evidence="2">The sequence shown here is derived from an EMBL/GenBank/DDBJ whole genome shotgun (WGS) entry which is preliminary data.</text>
</comment>
<keyword evidence="1" id="KW-0732">Signal</keyword>
<feature type="signal peptide" evidence="1">
    <location>
        <begin position="1"/>
        <end position="21"/>
    </location>
</feature>
<protein>
    <submittedName>
        <fullName evidence="2">Uncharacterized protein</fullName>
    </submittedName>
</protein>
<evidence type="ECO:0000313" key="2">
    <source>
        <dbReference type="EMBL" id="KAL3786574.1"/>
    </source>
</evidence>
<reference evidence="2 3" key="1">
    <citation type="submission" date="2024-10" db="EMBL/GenBank/DDBJ databases">
        <title>Updated reference genomes for cyclostephanoid diatoms.</title>
        <authorList>
            <person name="Roberts W.R."/>
            <person name="Alverson A.J."/>
        </authorList>
    </citation>
    <scope>NUCLEOTIDE SEQUENCE [LARGE SCALE GENOMIC DNA]</scope>
    <source>
        <strain evidence="2 3">AJA010-31</strain>
    </source>
</reference>
<accession>A0ABD3PFW9</accession>